<organism evidence="1 2">
    <name type="scientific">Lentinus brumalis</name>
    <dbReference type="NCBI Taxonomy" id="2498619"/>
    <lineage>
        <taxon>Eukaryota</taxon>
        <taxon>Fungi</taxon>
        <taxon>Dikarya</taxon>
        <taxon>Basidiomycota</taxon>
        <taxon>Agaricomycotina</taxon>
        <taxon>Agaricomycetes</taxon>
        <taxon>Polyporales</taxon>
        <taxon>Polyporaceae</taxon>
        <taxon>Lentinus</taxon>
    </lineage>
</organism>
<evidence type="ECO:0000313" key="2">
    <source>
        <dbReference type="Proteomes" id="UP000256964"/>
    </source>
</evidence>
<keyword evidence="2" id="KW-1185">Reference proteome</keyword>
<sequence length="79" mass="8722">MPRCCWSQCAEKLSSRVLRRSHSRVPHARGLGLASLACSLQESSPTRSHPPNFTVASRRRILVSGHTSSCLARLLSLPR</sequence>
<name>A0A371CKS9_9APHY</name>
<dbReference type="AlphaFoldDB" id="A0A371CKS9"/>
<gene>
    <name evidence="1" type="ORF">OH76DRAFT_280985</name>
</gene>
<reference evidence="1 2" key="1">
    <citation type="journal article" date="2018" name="Biotechnol. Biofuels">
        <title>Integrative visual omics of the white-rot fungus Polyporus brumalis exposes the biotechnological potential of its oxidative enzymes for delignifying raw plant biomass.</title>
        <authorList>
            <person name="Miyauchi S."/>
            <person name="Rancon A."/>
            <person name="Drula E."/>
            <person name="Hage H."/>
            <person name="Chaduli D."/>
            <person name="Favel A."/>
            <person name="Grisel S."/>
            <person name="Henrissat B."/>
            <person name="Herpoel-Gimbert I."/>
            <person name="Ruiz-Duenas F.J."/>
            <person name="Chevret D."/>
            <person name="Hainaut M."/>
            <person name="Lin J."/>
            <person name="Wang M."/>
            <person name="Pangilinan J."/>
            <person name="Lipzen A."/>
            <person name="Lesage-Meessen L."/>
            <person name="Navarro D."/>
            <person name="Riley R."/>
            <person name="Grigoriev I.V."/>
            <person name="Zhou S."/>
            <person name="Raouche S."/>
            <person name="Rosso M.N."/>
        </authorList>
    </citation>
    <scope>NUCLEOTIDE SEQUENCE [LARGE SCALE GENOMIC DNA]</scope>
    <source>
        <strain evidence="1 2">BRFM 1820</strain>
    </source>
</reference>
<dbReference type="Proteomes" id="UP000256964">
    <property type="component" value="Unassembled WGS sequence"/>
</dbReference>
<protein>
    <submittedName>
        <fullName evidence="1">Uncharacterized protein</fullName>
    </submittedName>
</protein>
<accession>A0A371CKS9</accession>
<evidence type="ECO:0000313" key="1">
    <source>
        <dbReference type="EMBL" id="RDX40883.1"/>
    </source>
</evidence>
<proteinExistence type="predicted"/>
<dbReference type="EMBL" id="KZ857532">
    <property type="protein sequence ID" value="RDX40883.1"/>
    <property type="molecule type" value="Genomic_DNA"/>
</dbReference>